<name>A0AAE3IHR4_9FIRM</name>
<dbReference type="AlphaFoldDB" id="A0AAE3IHR4"/>
<organism evidence="1 2">
    <name type="scientific">Hominimerdicola aceti</name>
    <dbReference type="NCBI Taxonomy" id="2981726"/>
    <lineage>
        <taxon>Bacteria</taxon>
        <taxon>Bacillati</taxon>
        <taxon>Bacillota</taxon>
        <taxon>Clostridia</taxon>
        <taxon>Eubacteriales</taxon>
        <taxon>Oscillospiraceae</taxon>
        <taxon>Hominimerdicola</taxon>
    </lineage>
</organism>
<evidence type="ECO:0000313" key="1">
    <source>
        <dbReference type="EMBL" id="MCU6706466.1"/>
    </source>
</evidence>
<evidence type="ECO:0000313" key="2">
    <source>
        <dbReference type="Proteomes" id="UP001208131"/>
    </source>
</evidence>
<dbReference type="Proteomes" id="UP001208131">
    <property type="component" value="Unassembled WGS sequence"/>
</dbReference>
<comment type="caution">
    <text evidence="1">The sequence shown here is derived from an EMBL/GenBank/DDBJ whole genome shotgun (WGS) entry which is preliminary data.</text>
</comment>
<keyword evidence="2" id="KW-1185">Reference proteome</keyword>
<gene>
    <name evidence="1" type="ORF">OCV57_11100</name>
</gene>
<reference evidence="1 2" key="1">
    <citation type="journal article" date="2021" name="ISME Commun">
        <title>Automated analysis of genomic sequences facilitates high-throughput and comprehensive description of bacteria.</title>
        <authorList>
            <person name="Hitch T.C.A."/>
        </authorList>
    </citation>
    <scope>NUCLEOTIDE SEQUENCE [LARGE SCALE GENOMIC DNA]</scope>
    <source>
        <strain evidence="1 2">Sanger_31</strain>
    </source>
</reference>
<dbReference type="EMBL" id="JAOQJZ010000012">
    <property type="protein sequence ID" value="MCU6706466.1"/>
    <property type="molecule type" value="Genomic_DNA"/>
</dbReference>
<proteinExistence type="predicted"/>
<dbReference type="RefSeq" id="WP_267301617.1">
    <property type="nucleotide sequence ID" value="NZ_JAOQJZ010000012.1"/>
</dbReference>
<accession>A0AAE3IHR4</accession>
<sequence length="49" mass="5403">MANFIIGALVGLVLGFLIAYRTVTEMLNELDENNKEENVNGTESKSDKT</sequence>
<protein>
    <submittedName>
        <fullName evidence="1">Uncharacterized protein</fullName>
    </submittedName>
</protein>